<dbReference type="EMBL" id="PDNA01000160">
    <property type="protein sequence ID" value="PGH08474.1"/>
    <property type="molecule type" value="Genomic_DNA"/>
</dbReference>
<dbReference type="Gene3D" id="1.25.40.280">
    <property type="entry name" value="alix/aip1 like domains"/>
    <property type="match status" value="1"/>
</dbReference>
<dbReference type="OrthoDB" id="10266451at2759"/>
<evidence type="ECO:0000256" key="3">
    <source>
        <dbReference type="SAM" id="MobiDB-lite"/>
    </source>
</evidence>
<dbReference type="AlphaFoldDB" id="A0A2B7XA01"/>
<dbReference type="Proteomes" id="UP000224634">
    <property type="component" value="Unassembled WGS sequence"/>
</dbReference>
<dbReference type="PANTHER" id="PTHR40463:SF1">
    <property type="entry name" value="PH-RESPONSE REGULATOR PROTEIN PALC"/>
    <property type="match status" value="1"/>
</dbReference>
<evidence type="ECO:0000313" key="6">
    <source>
        <dbReference type="Proteomes" id="UP000224634"/>
    </source>
</evidence>
<dbReference type="PROSITE" id="PS51180">
    <property type="entry name" value="BRO1"/>
    <property type="match status" value="1"/>
</dbReference>
<evidence type="ECO:0000256" key="2">
    <source>
        <dbReference type="ARBA" id="ARBA00022193"/>
    </source>
</evidence>
<feature type="non-terminal residue" evidence="5">
    <location>
        <position position="447"/>
    </location>
</feature>
<dbReference type="SMART" id="SM01041">
    <property type="entry name" value="BRO1"/>
    <property type="match status" value="1"/>
</dbReference>
<feature type="compositionally biased region" description="Polar residues" evidence="3">
    <location>
        <begin position="18"/>
        <end position="33"/>
    </location>
</feature>
<comment type="similarity">
    <text evidence="1">Belongs to the palC family.</text>
</comment>
<evidence type="ECO:0000259" key="4">
    <source>
        <dbReference type="PROSITE" id="PS51180"/>
    </source>
</evidence>
<dbReference type="STRING" id="1447883.A0A2B7XA01"/>
<feature type="region of interest" description="Disordered" evidence="3">
    <location>
        <begin position="106"/>
        <end position="139"/>
    </location>
</feature>
<dbReference type="InterPro" id="IPR004328">
    <property type="entry name" value="BRO1_dom"/>
</dbReference>
<name>A0A2B7XA01_POLH7</name>
<dbReference type="InterPro" id="IPR037505">
    <property type="entry name" value="pH-resp_palC"/>
</dbReference>
<proteinExistence type="inferred from homology"/>
<feature type="region of interest" description="Disordered" evidence="3">
    <location>
        <begin position="14"/>
        <end position="33"/>
    </location>
</feature>
<accession>A0A2B7XA01</accession>
<feature type="domain" description="BRO1" evidence="4">
    <location>
        <begin position="1"/>
        <end position="436"/>
    </location>
</feature>
<protein>
    <recommendedName>
        <fullName evidence="2">pH-response regulator protein palC</fullName>
    </recommendedName>
</protein>
<comment type="caution">
    <text evidence="5">The sequence shown here is derived from an EMBL/GenBank/DDBJ whole genome shotgun (WGS) entry which is preliminary data.</text>
</comment>
<evidence type="ECO:0000256" key="1">
    <source>
        <dbReference type="ARBA" id="ARBA00010997"/>
    </source>
</evidence>
<organism evidence="5 6">
    <name type="scientific">Polytolypa hystricis (strain UAMH7299)</name>
    <dbReference type="NCBI Taxonomy" id="1447883"/>
    <lineage>
        <taxon>Eukaryota</taxon>
        <taxon>Fungi</taxon>
        <taxon>Dikarya</taxon>
        <taxon>Ascomycota</taxon>
        <taxon>Pezizomycotina</taxon>
        <taxon>Eurotiomycetes</taxon>
        <taxon>Eurotiomycetidae</taxon>
        <taxon>Onygenales</taxon>
        <taxon>Onygenales incertae sedis</taxon>
        <taxon>Polytolypa</taxon>
    </lineage>
</organism>
<dbReference type="GO" id="GO:0005886">
    <property type="term" value="C:plasma membrane"/>
    <property type="evidence" value="ECO:0007669"/>
    <property type="project" value="TreeGrafter"/>
</dbReference>
<dbReference type="PANTHER" id="PTHR40463">
    <property type="entry name" value="PH-RESPONSE REGULATOR PROTEIN PALC"/>
    <property type="match status" value="1"/>
</dbReference>
<dbReference type="GO" id="GO:0071467">
    <property type="term" value="P:cellular response to pH"/>
    <property type="evidence" value="ECO:0007669"/>
    <property type="project" value="InterPro"/>
</dbReference>
<reference evidence="5 6" key="1">
    <citation type="submission" date="2017-10" db="EMBL/GenBank/DDBJ databases">
        <title>Comparative genomics in systemic dimorphic fungi from Ajellomycetaceae.</title>
        <authorList>
            <person name="Munoz J.F."/>
            <person name="Mcewen J.G."/>
            <person name="Clay O.K."/>
            <person name="Cuomo C.A."/>
        </authorList>
    </citation>
    <scope>NUCLEOTIDE SEQUENCE [LARGE SCALE GENOMIC DNA]</scope>
    <source>
        <strain evidence="5 6">UAMH7299</strain>
    </source>
</reference>
<evidence type="ECO:0000313" key="5">
    <source>
        <dbReference type="EMBL" id="PGH08474.1"/>
    </source>
</evidence>
<sequence length="447" mass="48872">MVYPFSLPTPSPLHFPTHLSSPTHPALPQTASTQQHALRTALKQHNRLSPQQQDTNLPLVLNALDAYIPYLIALERATTQHEDNDTNGGRIIVNIREEIFPEWRAPLTSPSPSSIPSFLHRAKSDPNNNPTPRPRSNRIRGRGLSFELAFVLSTRGYVLSNLARARYLSTLYATTTPSVEQKVSAVKAGMKYLTQASSMHIYLSTCAPILPPSLEQLETTIVPADVEPTTQSSLSSLALAEATLLAVTKDDAYLSACIQSRNSADKEWMLKAPDIPKVRALLFARLCVRAAEYAEAAGAAAGAVGVSSSGGGVVGKVNERLIGYMALLARVSRARACRFFGIDAELGGRMGEAIAWLRAGRGVLGVKSAGSRDEEKQKEQKEKSGIGLGRLKRGWELKREERKLEKSATPTMIGGKRGLDWGDEAGRDEEARVIEMLEKRWVRVNDT</sequence>
<dbReference type="InterPro" id="IPR038499">
    <property type="entry name" value="BRO1_sf"/>
</dbReference>
<keyword evidence="6" id="KW-1185">Reference proteome</keyword>
<gene>
    <name evidence="5" type="ORF">AJ80_07873</name>
</gene>